<proteinExistence type="predicted"/>
<evidence type="ECO:0000313" key="6">
    <source>
        <dbReference type="EMBL" id="XBV84902.1"/>
    </source>
</evidence>
<feature type="region of interest" description="Disordered" evidence="4">
    <location>
        <begin position="1"/>
        <end position="20"/>
    </location>
</feature>
<dbReference type="SUPFAM" id="SSF52540">
    <property type="entry name" value="P-loop containing nucleoside triphosphate hydrolases"/>
    <property type="match status" value="1"/>
</dbReference>
<dbReference type="GO" id="GO:0016887">
    <property type="term" value="F:ATP hydrolysis activity"/>
    <property type="evidence" value="ECO:0007669"/>
    <property type="project" value="InterPro"/>
</dbReference>
<evidence type="ECO:0000259" key="5">
    <source>
        <dbReference type="PROSITE" id="PS50893"/>
    </source>
</evidence>
<dbReference type="PROSITE" id="PS00211">
    <property type="entry name" value="ABC_TRANSPORTER_1"/>
    <property type="match status" value="1"/>
</dbReference>
<dbReference type="InterPro" id="IPR003439">
    <property type="entry name" value="ABC_transporter-like_ATP-bd"/>
</dbReference>
<sequence length="259" mass="28161">MTRVVEVSNERRSTERTMSSQGATLALQDVTYRYGASRTQAPAGVGPLQLSVAAGEFVCVVGPSGSGKSTLLSLLSGFLKPQAGQILLDQQVLRGPDQALTLVQQEHALFPWRTVLGNVMFGLESRRMPRAERQQRARAALEMVGLDGYADRRVHELSGGQRQRVSLARALALRPRLLLLDEPFSALDVNTRATLGQELLTLWQRQGSTVLFVTHNLDEALSLGQRVVALRAGAVALDQLAEELSIETLRAVLDGEALV</sequence>
<name>A0AAU7U936_9DEIO</name>
<dbReference type="InterPro" id="IPR027417">
    <property type="entry name" value="P-loop_NTPase"/>
</dbReference>
<keyword evidence="1" id="KW-0813">Transport</keyword>
<dbReference type="Gene3D" id="3.40.50.300">
    <property type="entry name" value="P-loop containing nucleotide triphosphate hydrolases"/>
    <property type="match status" value="1"/>
</dbReference>
<feature type="domain" description="ABC transporter" evidence="5">
    <location>
        <begin position="25"/>
        <end position="257"/>
    </location>
</feature>
<dbReference type="PROSITE" id="PS50893">
    <property type="entry name" value="ABC_TRANSPORTER_2"/>
    <property type="match status" value="1"/>
</dbReference>
<protein>
    <submittedName>
        <fullName evidence="6">ATP-binding cassette domain-containing protein</fullName>
    </submittedName>
</protein>
<dbReference type="InterPro" id="IPR003593">
    <property type="entry name" value="AAA+_ATPase"/>
</dbReference>
<reference evidence="6" key="1">
    <citation type="submission" date="2024-06" db="EMBL/GenBank/DDBJ databases">
        <title>Draft Genome Sequence of Deinococcus sonorensis Type Strain KR-87, a Biofilm Producing Representative of the Genus Deinococcus.</title>
        <authorList>
            <person name="Boren L.S."/>
            <person name="Grosso R.A."/>
            <person name="Hugenberg-Cox A.N."/>
            <person name="Hill J.T.E."/>
            <person name="Albert C.M."/>
            <person name="Tuohy J.M."/>
        </authorList>
    </citation>
    <scope>NUCLEOTIDE SEQUENCE</scope>
    <source>
        <strain evidence="6">KR-87</strain>
    </source>
</reference>
<evidence type="ECO:0000256" key="1">
    <source>
        <dbReference type="ARBA" id="ARBA00022448"/>
    </source>
</evidence>
<evidence type="ECO:0000256" key="3">
    <source>
        <dbReference type="ARBA" id="ARBA00022840"/>
    </source>
</evidence>
<dbReference type="KEGG" id="dsc:ABOD76_15850"/>
<dbReference type="EMBL" id="CP158299">
    <property type="protein sequence ID" value="XBV84902.1"/>
    <property type="molecule type" value="Genomic_DNA"/>
</dbReference>
<keyword evidence="3 6" id="KW-0067">ATP-binding</keyword>
<dbReference type="InterPro" id="IPR050166">
    <property type="entry name" value="ABC_transporter_ATP-bind"/>
</dbReference>
<evidence type="ECO:0000256" key="2">
    <source>
        <dbReference type="ARBA" id="ARBA00022741"/>
    </source>
</evidence>
<evidence type="ECO:0000256" key="4">
    <source>
        <dbReference type="SAM" id="MobiDB-lite"/>
    </source>
</evidence>
<dbReference type="AlphaFoldDB" id="A0AAU7U936"/>
<keyword evidence="2" id="KW-0547">Nucleotide-binding</keyword>
<dbReference type="Pfam" id="PF00005">
    <property type="entry name" value="ABC_tran"/>
    <property type="match status" value="1"/>
</dbReference>
<dbReference type="PANTHER" id="PTHR42788">
    <property type="entry name" value="TAURINE IMPORT ATP-BINDING PROTEIN-RELATED"/>
    <property type="match status" value="1"/>
</dbReference>
<accession>A0AAU7U936</accession>
<dbReference type="SMART" id="SM00382">
    <property type="entry name" value="AAA"/>
    <property type="match status" value="1"/>
</dbReference>
<organism evidence="6">
    <name type="scientific">Deinococcus sonorensis KR-87</name>
    <dbReference type="NCBI Taxonomy" id="694439"/>
    <lineage>
        <taxon>Bacteria</taxon>
        <taxon>Thermotogati</taxon>
        <taxon>Deinococcota</taxon>
        <taxon>Deinococci</taxon>
        <taxon>Deinococcales</taxon>
        <taxon>Deinococcaceae</taxon>
        <taxon>Deinococcus</taxon>
    </lineage>
</organism>
<dbReference type="RefSeq" id="WP_350242939.1">
    <property type="nucleotide sequence ID" value="NZ_CP158299.1"/>
</dbReference>
<dbReference type="InterPro" id="IPR017871">
    <property type="entry name" value="ABC_transporter-like_CS"/>
</dbReference>
<dbReference type="PANTHER" id="PTHR42788:SF13">
    <property type="entry name" value="ALIPHATIC SULFONATES IMPORT ATP-BINDING PROTEIN SSUB"/>
    <property type="match status" value="1"/>
</dbReference>
<gene>
    <name evidence="6" type="ORF">ABOD76_15850</name>
</gene>
<dbReference type="GO" id="GO:0005524">
    <property type="term" value="F:ATP binding"/>
    <property type="evidence" value="ECO:0007669"/>
    <property type="project" value="UniProtKB-KW"/>
</dbReference>